<dbReference type="InterPro" id="IPR005479">
    <property type="entry name" value="CPAse_ATP-bd"/>
</dbReference>
<feature type="domain" description="Carbamoyl phosphate synthase ATP-binding" evidence="1">
    <location>
        <begin position="92"/>
        <end position="99"/>
    </location>
</feature>
<organism evidence="2 3">
    <name type="scientific">Mycena metata</name>
    <dbReference type="NCBI Taxonomy" id="1033252"/>
    <lineage>
        <taxon>Eukaryota</taxon>
        <taxon>Fungi</taxon>
        <taxon>Dikarya</taxon>
        <taxon>Basidiomycota</taxon>
        <taxon>Agaricomycotina</taxon>
        <taxon>Agaricomycetes</taxon>
        <taxon>Agaricomycetidae</taxon>
        <taxon>Agaricales</taxon>
        <taxon>Marasmiineae</taxon>
        <taxon>Mycenaceae</taxon>
        <taxon>Mycena</taxon>
    </lineage>
</organism>
<gene>
    <name evidence="2" type="ORF">B0H16DRAFT_1734819</name>
</gene>
<comment type="caution">
    <text evidence="2">The sequence shown here is derived from an EMBL/GenBank/DDBJ whole genome shotgun (WGS) entry which is preliminary data.</text>
</comment>
<dbReference type="EMBL" id="JARKIB010000175">
    <property type="protein sequence ID" value="KAJ7728051.1"/>
    <property type="molecule type" value="Genomic_DNA"/>
</dbReference>
<name>A0AAD7HTT9_9AGAR</name>
<dbReference type="GO" id="GO:0005524">
    <property type="term" value="F:ATP binding"/>
    <property type="evidence" value="ECO:0007669"/>
    <property type="project" value="InterPro"/>
</dbReference>
<proteinExistence type="predicted"/>
<dbReference type="AlphaFoldDB" id="A0AAD7HTT9"/>
<evidence type="ECO:0000313" key="3">
    <source>
        <dbReference type="Proteomes" id="UP001215598"/>
    </source>
</evidence>
<dbReference type="Proteomes" id="UP001215598">
    <property type="component" value="Unassembled WGS sequence"/>
</dbReference>
<evidence type="ECO:0000259" key="1">
    <source>
        <dbReference type="PROSITE" id="PS00867"/>
    </source>
</evidence>
<dbReference type="InterPro" id="IPR053828">
    <property type="entry name" value="Nucleosidase_C"/>
</dbReference>
<reference evidence="2" key="1">
    <citation type="submission" date="2023-03" db="EMBL/GenBank/DDBJ databases">
        <title>Massive genome expansion in bonnet fungi (Mycena s.s.) driven by repeated elements and novel gene families across ecological guilds.</title>
        <authorList>
            <consortium name="Lawrence Berkeley National Laboratory"/>
            <person name="Harder C.B."/>
            <person name="Miyauchi S."/>
            <person name="Viragh M."/>
            <person name="Kuo A."/>
            <person name="Thoen E."/>
            <person name="Andreopoulos B."/>
            <person name="Lu D."/>
            <person name="Skrede I."/>
            <person name="Drula E."/>
            <person name="Henrissat B."/>
            <person name="Morin E."/>
            <person name="Kohler A."/>
            <person name="Barry K."/>
            <person name="LaButti K."/>
            <person name="Morin E."/>
            <person name="Salamov A."/>
            <person name="Lipzen A."/>
            <person name="Mereny Z."/>
            <person name="Hegedus B."/>
            <person name="Baldrian P."/>
            <person name="Stursova M."/>
            <person name="Weitz H."/>
            <person name="Taylor A."/>
            <person name="Grigoriev I.V."/>
            <person name="Nagy L.G."/>
            <person name="Martin F."/>
            <person name="Kauserud H."/>
        </authorList>
    </citation>
    <scope>NUCLEOTIDE SEQUENCE</scope>
    <source>
        <strain evidence="2">CBHHK182m</strain>
    </source>
</reference>
<keyword evidence="3" id="KW-1185">Reference proteome</keyword>
<evidence type="ECO:0000313" key="2">
    <source>
        <dbReference type="EMBL" id="KAJ7728051.1"/>
    </source>
</evidence>
<sequence length="121" mass="13210">MTLTVEEVIALFFTSTNVTPLQAVPTVLVLNSSRATQGIPSLLIISAGSQLFDIFKGLFTRNGELAVSPLVAVKVLWALNEKGAECLWPGVILEVNPRAHSLWGRRVLDVADAERRKNGRE</sequence>
<accession>A0AAD7HTT9</accession>
<dbReference type="PROSITE" id="PS00867">
    <property type="entry name" value="CPSASE_2"/>
    <property type="match status" value="1"/>
</dbReference>
<dbReference type="Pfam" id="PF21953">
    <property type="entry name" value="NadN_nucleosid_C"/>
    <property type="match status" value="1"/>
</dbReference>
<protein>
    <recommendedName>
        <fullName evidence="1">Carbamoyl phosphate synthase ATP-binding domain-containing protein</fullName>
    </recommendedName>
</protein>